<dbReference type="KEGG" id="gbc:GbCGDNIH3_1629"/>
<dbReference type="AlphaFoldDB" id="A0AAN0VGF8"/>
<accession>A0AAN0VGF8</accession>
<evidence type="ECO:0000313" key="2">
    <source>
        <dbReference type="EMBL" id="AHJ63596.1"/>
    </source>
</evidence>
<proteinExistence type="predicted"/>
<reference evidence="3" key="1">
    <citation type="submission" date="2012-06" db="EMBL/GenBank/DDBJ databases">
        <title>Genome analysis of multiple Granulibacter bethesdensis isolates demonstrates substantial genome diversity.</title>
        <authorList>
            <person name="Greenberg D.E."/>
            <person name="Porcella S.F."/>
            <person name="Zarember K."/>
            <person name="Zelazny A.M."/>
            <person name="Bruno D."/>
            <person name="Martens C."/>
            <person name="Barbian K.D."/>
            <person name="Jaske E."/>
            <person name="Holland S.M."/>
        </authorList>
    </citation>
    <scope>NUCLEOTIDE SEQUENCE [LARGE SCALE GENOMIC DNA]</scope>
    <source>
        <strain evidence="3">CGDNIH3</strain>
    </source>
</reference>
<feature type="region of interest" description="Disordered" evidence="1">
    <location>
        <begin position="1"/>
        <end position="49"/>
    </location>
</feature>
<evidence type="ECO:0000256" key="1">
    <source>
        <dbReference type="SAM" id="MobiDB-lite"/>
    </source>
</evidence>
<sequence>MAGAHRVIQVPGLSPRTRRNRMPSPLRSSASGSISAHAEEPEITGQPYNRYTVYLRARGGTSYL</sequence>
<organism evidence="2 3">
    <name type="scientific">Granulibacter bethesdensis</name>
    <dbReference type="NCBI Taxonomy" id="364410"/>
    <lineage>
        <taxon>Bacteria</taxon>
        <taxon>Pseudomonadati</taxon>
        <taxon>Pseudomonadota</taxon>
        <taxon>Alphaproteobacteria</taxon>
        <taxon>Acetobacterales</taxon>
        <taxon>Acetobacteraceae</taxon>
        <taxon>Granulibacter</taxon>
    </lineage>
</organism>
<gene>
    <name evidence="2" type="ORF">GbCGDNIH3_1629</name>
</gene>
<protein>
    <submittedName>
        <fullName evidence="2">Uncharacterized protein</fullName>
    </submittedName>
</protein>
<dbReference type="EMBL" id="CP003181">
    <property type="protein sequence ID" value="AHJ63596.1"/>
    <property type="molecule type" value="Genomic_DNA"/>
</dbReference>
<dbReference type="Proteomes" id="UP000019438">
    <property type="component" value="Chromosome"/>
</dbReference>
<name>A0AAN0VGF8_9PROT</name>
<evidence type="ECO:0000313" key="3">
    <source>
        <dbReference type="Proteomes" id="UP000019438"/>
    </source>
</evidence>